<proteinExistence type="predicted"/>
<evidence type="ECO:0000313" key="2">
    <source>
        <dbReference type="EMBL" id="MFI9122477.1"/>
    </source>
</evidence>
<sequence>MLDPGAAALLVGGAGVADTVVVSVLERRQEIGLRRSLNSAPAASWTGRGARSTR</sequence>
<evidence type="ECO:0000313" key="3">
    <source>
        <dbReference type="Proteomes" id="UP001614391"/>
    </source>
</evidence>
<keyword evidence="1" id="KW-0472">Membrane</keyword>
<keyword evidence="1" id="KW-0812">Transmembrane</keyword>
<feature type="transmembrane region" description="Helical" evidence="1">
    <location>
        <begin position="6"/>
        <end position="25"/>
    </location>
</feature>
<dbReference type="EMBL" id="JBITYT010000011">
    <property type="protein sequence ID" value="MFI9122477.1"/>
    <property type="molecule type" value="Genomic_DNA"/>
</dbReference>
<reference evidence="2 3" key="1">
    <citation type="submission" date="2024-10" db="EMBL/GenBank/DDBJ databases">
        <title>The Natural Products Discovery Center: Release of the First 8490 Sequenced Strains for Exploring Actinobacteria Biosynthetic Diversity.</title>
        <authorList>
            <person name="Kalkreuter E."/>
            <person name="Kautsar S.A."/>
            <person name="Yang D."/>
            <person name="Bader C.D."/>
            <person name="Teijaro C.N."/>
            <person name="Fluegel L."/>
            <person name="Davis C.M."/>
            <person name="Simpson J.R."/>
            <person name="Lauterbach L."/>
            <person name="Steele A.D."/>
            <person name="Gui C."/>
            <person name="Meng S."/>
            <person name="Li G."/>
            <person name="Viehrig K."/>
            <person name="Ye F."/>
            <person name="Su P."/>
            <person name="Kiefer A.F."/>
            <person name="Nichols A."/>
            <person name="Cepeda A.J."/>
            <person name="Yan W."/>
            <person name="Fan B."/>
            <person name="Jiang Y."/>
            <person name="Adhikari A."/>
            <person name="Zheng C.-J."/>
            <person name="Schuster L."/>
            <person name="Cowan T.M."/>
            <person name="Smanski M.J."/>
            <person name="Chevrette M.G."/>
            <person name="De Carvalho L.P.S."/>
            <person name="Shen B."/>
        </authorList>
    </citation>
    <scope>NUCLEOTIDE SEQUENCE [LARGE SCALE GENOMIC DNA]</scope>
    <source>
        <strain evidence="2 3">NPDC053346</strain>
    </source>
</reference>
<name>A0ABW8CY16_STRBI</name>
<dbReference type="Proteomes" id="UP001614391">
    <property type="component" value="Unassembled WGS sequence"/>
</dbReference>
<comment type="caution">
    <text evidence="2">The sequence shown here is derived from an EMBL/GenBank/DDBJ whole genome shotgun (WGS) entry which is preliminary data.</text>
</comment>
<keyword evidence="1" id="KW-1133">Transmembrane helix</keyword>
<organism evidence="2 3">
    <name type="scientific">Streptomyces bikiniensis</name>
    <dbReference type="NCBI Taxonomy" id="1896"/>
    <lineage>
        <taxon>Bacteria</taxon>
        <taxon>Bacillati</taxon>
        <taxon>Actinomycetota</taxon>
        <taxon>Actinomycetes</taxon>
        <taxon>Kitasatosporales</taxon>
        <taxon>Streptomycetaceae</taxon>
        <taxon>Streptomyces</taxon>
    </lineage>
</organism>
<protein>
    <submittedName>
        <fullName evidence="2">Uncharacterized protein</fullName>
    </submittedName>
</protein>
<accession>A0ABW8CY16</accession>
<evidence type="ECO:0000256" key="1">
    <source>
        <dbReference type="SAM" id="Phobius"/>
    </source>
</evidence>
<keyword evidence="3" id="KW-1185">Reference proteome</keyword>
<dbReference type="RefSeq" id="WP_399618830.1">
    <property type="nucleotide sequence ID" value="NZ_JBITYT010000011.1"/>
</dbReference>
<gene>
    <name evidence="2" type="ORF">ACIGW0_24335</name>
</gene>